<dbReference type="EC" id="2.7.7.7" evidence="15"/>
<evidence type="ECO:0000256" key="2">
    <source>
        <dbReference type="ARBA" id="ARBA00010945"/>
    </source>
</evidence>
<dbReference type="CDD" id="cd03586">
    <property type="entry name" value="PolY_Pol_IV_kappa"/>
    <property type="match status" value="1"/>
</dbReference>
<dbReference type="InterPro" id="IPR001126">
    <property type="entry name" value="UmuC"/>
</dbReference>
<dbReference type="Gene3D" id="1.10.150.20">
    <property type="entry name" value="5' to 3' exonuclease, C-terminal subdomain"/>
    <property type="match status" value="1"/>
</dbReference>
<dbReference type="Pfam" id="PF11798">
    <property type="entry name" value="IMS_HHH"/>
    <property type="match status" value="1"/>
</dbReference>
<keyword evidence="9 15" id="KW-0227">DNA damage</keyword>
<name>A0A2M8QEM5_9CHLR</name>
<comment type="caution">
    <text evidence="18">The sequence shown here is derived from an EMBL/GenBank/DDBJ whole genome shotgun (WGS) entry which is preliminary data.</text>
</comment>
<comment type="subcellular location">
    <subcellularLocation>
        <location evidence="1 15">Cytoplasm</location>
    </subcellularLocation>
</comment>
<evidence type="ECO:0000256" key="3">
    <source>
        <dbReference type="ARBA" id="ARBA00022457"/>
    </source>
</evidence>
<dbReference type="Gene3D" id="3.30.70.270">
    <property type="match status" value="1"/>
</dbReference>
<keyword evidence="13 15" id="KW-0234">DNA repair</keyword>
<keyword evidence="10 15" id="KW-0460">Magnesium</keyword>
<dbReference type="GO" id="GO:0006261">
    <property type="term" value="P:DNA-templated DNA replication"/>
    <property type="evidence" value="ECO:0007669"/>
    <property type="project" value="UniProtKB-UniRule"/>
</dbReference>
<evidence type="ECO:0000256" key="11">
    <source>
        <dbReference type="ARBA" id="ARBA00022932"/>
    </source>
</evidence>
<dbReference type="EMBL" id="PGTN01000019">
    <property type="protein sequence ID" value="PJF48263.1"/>
    <property type="molecule type" value="Genomic_DNA"/>
</dbReference>
<evidence type="ECO:0000256" key="12">
    <source>
        <dbReference type="ARBA" id="ARBA00023125"/>
    </source>
</evidence>
<sequence>MAPHPRDAAGRAGDADEGGCRSRRAQPRPHHCRVGRDQLPAEQPGRKLPRSPRCTTPQLLIAERIILHLDLDAFFCAVEELRNPSLRGKPFVVGGRPDQRGVVSSASYPARRFGVRSAMPTSQAMRLCPGLIVVSGSRAHYAEYSRRVMGLLREYGGALQQISIDEAFLDATGLTQDPRALALEIQSRIRDEAGLPASIGVATSKLVAKMASGRAKPSGVLVVAPGQEAEFLAPMPVGELWGIGPATAARLEQIGIATIGDLQRAAPQSLRSIFRDHAASMVARARGLDSSPVHAEREVKSISEERTFARDVRDPEALRQMLLALSDEVAARLRAHHRFAHTVHLKLRWYDFYTVTRQTTLLVPTQLGEEIFAAAESLWWQAWLGRGESRNRQRGDPIRLIGVGVSGLSEGLPITLFGDPQREARLALAHALDELRAQYGKHIVRRAGLLRLGR</sequence>
<dbReference type="GO" id="GO:0003887">
    <property type="term" value="F:DNA-directed DNA polymerase activity"/>
    <property type="evidence" value="ECO:0007669"/>
    <property type="project" value="UniProtKB-UniRule"/>
</dbReference>
<dbReference type="InterPro" id="IPR050116">
    <property type="entry name" value="DNA_polymerase-Y"/>
</dbReference>
<evidence type="ECO:0000256" key="14">
    <source>
        <dbReference type="ARBA" id="ARBA00049244"/>
    </source>
</evidence>
<feature type="compositionally biased region" description="Basic residues" evidence="16">
    <location>
        <begin position="21"/>
        <end position="33"/>
    </location>
</feature>
<evidence type="ECO:0000256" key="6">
    <source>
        <dbReference type="ARBA" id="ARBA00022695"/>
    </source>
</evidence>
<evidence type="ECO:0000256" key="9">
    <source>
        <dbReference type="ARBA" id="ARBA00022763"/>
    </source>
</evidence>
<dbReference type="Proteomes" id="UP000230790">
    <property type="component" value="Unassembled WGS sequence"/>
</dbReference>
<gene>
    <name evidence="15" type="primary">dinB</name>
    <name evidence="18" type="ORF">CUN48_04385</name>
</gene>
<dbReference type="AlphaFoldDB" id="A0A2M8QEM5"/>
<dbReference type="NCBIfam" id="NF002677">
    <property type="entry name" value="PRK02406.1"/>
    <property type="match status" value="1"/>
</dbReference>
<dbReference type="InterPro" id="IPR036775">
    <property type="entry name" value="DNA_pol_Y-fam_lit_finger_sf"/>
</dbReference>
<reference evidence="18 19" key="1">
    <citation type="submission" date="2017-11" db="EMBL/GenBank/DDBJ databases">
        <title>Evolution of Phototrophy in the Chloroflexi Phylum Driven by Horizontal Gene Transfer.</title>
        <authorList>
            <person name="Ward L.M."/>
            <person name="Hemp J."/>
            <person name="Shih P.M."/>
            <person name="Mcglynn S.E."/>
            <person name="Fischer W."/>
        </authorList>
    </citation>
    <scope>NUCLEOTIDE SEQUENCE [LARGE SCALE GENOMIC DNA]</scope>
    <source>
        <strain evidence="18">JP3_7</strain>
    </source>
</reference>
<dbReference type="InterPro" id="IPR043502">
    <property type="entry name" value="DNA/RNA_pol_sf"/>
</dbReference>
<organism evidence="18 19">
    <name type="scientific">Candidatus Thermofonsia Clade 3 bacterium</name>
    <dbReference type="NCBI Taxonomy" id="2364212"/>
    <lineage>
        <taxon>Bacteria</taxon>
        <taxon>Bacillati</taxon>
        <taxon>Chloroflexota</taxon>
        <taxon>Candidatus Thermofontia</taxon>
        <taxon>Candidatus Thermofonsia Clade 3</taxon>
    </lineage>
</organism>
<feature type="active site" evidence="15">
    <location>
        <position position="166"/>
    </location>
</feature>
<protein>
    <recommendedName>
        <fullName evidence="15">DNA polymerase IV</fullName>
        <shortName evidence="15">Pol IV</shortName>
        <ecNumber evidence="15">2.7.7.7</ecNumber>
    </recommendedName>
</protein>
<evidence type="ECO:0000256" key="16">
    <source>
        <dbReference type="SAM" id="MobiDB-lite"/>
    </source>
</evidence>
<accession>A0A2M8QEM5</accession>
<comment type="function">
    <text evidence="15">Poorly processive, error-prone DNA polymerase involved in untargeted mutagenesis. Copies undamaged DNA at stalled replication forks, which arise in vivo from mismatched or misaligned primer ends. These misaligned primers can be extended by PolIV. Exhibits no 3'-5' exonuclease (proofreading) activity. May be involved in translesional synthesis, in conjunction with the beta clamp from PolIII.</text>
</comment>
<feature type="domain" description="UmuC" evidence="17">
    <location>
        <begin position="66"/>
        <end position="244"/>
    </location>
</feature>
<dbReference type="Gene3D" id="3.30.1490.100">
    <property type="entry name" value="DNA polymerase, Y-family, little finger domain"/>
    <property type="match status" value="1"/>
</dbReference>
<dbReference type="SUPFAM" id="SSF100879">
    <property type="entry name" value="Lesion bypass DNA polymerase (Y-family), little finger domain"/>
    <property type="match status" value="1"/>
</dbReference>
<keyword evidence="6 15" id="KW-0548">Nucleotidyltransferase</keyword>
<evidence type="ECO:0000256" key="4">
    <source>
        <dbReference type="ARBA" id="ARBA00022490"/>
    </source>
</evidence>
<dbReference type="Gene3D" id="3.40.1170.60">
    <property type="match status" value="1"/>
</dbReference>
<evidence type="ECO:0000256" key="13">
    <source>
        <dbReference type="ARBA" id="ARBA00023204"/>
    </source>
</evidence>
<evidence type="ECO:0000313" key="19">
    <source>
        <dbReference type="Proteomes" id="UP000230790"/>
    </source>
</evidence>
<dbReference type="InterPro" id="IPR017961">
    <property type="entry name" value="DNA_pol_Y-fam_little_finger"/>
</dbReference>
<dbReference type="SUPFAM" id="SSF56672">
    <property type="entry name" value="DNA/RNA polymerases"/>
    <property type="match status" value="1"/>
</dbReference>
<proteinExistence type="inferred from homology"/>
<evidence type="ECO:0000256" key="7">
    <source>
        <dbReference type="ARBA" id="ARBA00022705"/>
    </source>
</evidence>
<keyword evidence="7 15" id="KW-0235">DNA replication</keyword>
<comment type="catalytic activity">
    <reaction evidence="14 15">
        <text>DNA(n) + a 2'-deoxyribonucleoside 5'-triphosphate = DNA(n+1) + diphosphate</text>
        <dbReference type="Rhea" id="RHEA:22508"/>
        <dbReference type="Rhea" id="RHEA-COMP:17339"/>
        <dbReference type="Rhea" id="RHEA-COMP:17340"/>
        <dbReference type="ChEBI" id="CHEBI:33019"/>
        <dbReference type="ChEBI" id="CHEBI:61560"/>
        <dbReference type="ChEBI" id="CHEBI:173112"/>
        <dbReference type="EC" id="2.7.7.7"/>
    </reaction>
</comment>
<feature type="binding site" evidence="15">
    <location>
        <position position="165"/>
    </location>
    <ligand>
        <name>Mg(2+)</name>
        <dbReference type="ChEBI" id="CHEBI:18420"/>
    </ligand>
</feature>
<dbReference type="GO" id="GO:0006281">
    <property type="term" value="P:DNA repair"/>
    <property type="evidence" value="ECO:0007669"/>
    <property type="project" value="UniProtKB-UniRule"/>
</dbReference>
<dbReference type="Pfam" id="PF11799">
    <property type="entry name" value="IMS_C"/>
    <property type="match status" value="1"/>
</dbReference>
<evidence type="ECO:0000256" key="10">
    <source>
        <dbReference type="ARBA" id="ARBA00022842"/>
    </source>
</evidence>
<evidence type="ECO:0000256" key="8">
    <source>
        <dbReference type="ARBA" id="ARBA00022723"/>
    </source>
</evidence>
<comment type="subunit">
    <text evidence="15">Monomer.</text>
</comment>
<evidence type="ECO:0000256" key="15">
    <source>
        <dbReference type="HAMAP-Rule" id="MF_01113"/>
    </source>
</evidence>
<keyword evidence="3 15" id="KW-0515">Mutator protein</keyword>
<evidence type="ECO:0000256" key="5">
    <source>
        <dbReference type="ARBA" id="ARBA00022679"/>
    </source>
</evidence>
<keyword evidence="8 15" id="KW-0479">Metal-binding</keyword>
<feature type="site" description="Substrate discrimination" evidence="15">
    <location>
        <position position="75"/>
    </location>
</feature>
<dbReference type="GO" id="GO:0042276">
    <property type="term" value="P:error-prone translesion synthesis"/>
    <property type="evidence" value="ECO:0007669"/>
    <property type="project" value="TreeGrafter"/>
</dbReference>
<dbReference type="GO" id="GO:0000287">
    <property type="term" value="F:magnesium ion binding"/>
    <property type="evidence" value="ECO:0007669"/>
    <property type="project" value="UniProtKB-UniRule"/>
</dbReference>
<dbReference type="Pfam" id="PF00817">
    <property type="entry name" value="IMS"/>
    <property type="match status" value="1"/>
</dbReference>
<dbReference type="PANTHER" id="PTHR11076:SF33">
    <property type="entry name" value="DNA POLYMERASE KAPPA"/>
    <property type="match status" value="1"/>
</dbReference>
<keyword evidence="11 15" id="KW-0239">DNA-directed DNA polymerase</keyword>
<keyword evidence="12 15" id="KW-0238">DNA-binding</keyword>
<evidence type="ECO:0000259" key="17">
    <source>
        <dbReference type="PROSITE" id="PS50173"/>
    </source>
</evidence>
<dbReference type="HAMAP" id="MF_01113">
    <property type="entry name" value="DNApol_IV"/>
    <property type="match status" value="1"/>
</dbReference>
<keyword evidence="4 15" id="KW-0963">Cytoplasm</keyword>
<dbReference type="InterPro" id="IPR022880">
    <property type="entry name" value="DNApol_IV"/>
</dbReference>
<feature type="binding site" evidence="15">
    <location>
        <position position="70"/>
    </location>
    <ligand>
        <name>Mg(2+)</name>
        <dbReference type="ChEBI" id="CHEBI:18420"/>
    </ligand>
</feature>
<evidence type="ECO:0000313" key="18">
    <source>
        <dbReference type="EMBL" id="PJF48263.1"/>
    </source>
</evidence>
<evidence type="ECO:0000256" key="1">
    <source>
        <dbReference type="ARBA" id="ARBA00004496"/>
    </source>
</evidence>
<comment type="similarity">
    <text evidence="2 15">Belongs to the DNA polymerase type-Y family.</text>
</comment>
<dbReference type="GO" id="GO:0005829">
    <property type="term" value="C:cytosol"/>
    <property type="evidence" value="ECO:0007669"/>
    <property type="project" value="TreeGrafter"/>
</dbReference>
<dbReference type="GO" id="GO:0009432">
    <property type="term" value="P:SOS response"/>
    <property type="evidence" value="ECO:0007669"/>
    <property type="project" value="TreeGrafter"/>
</dbReference>
<comment type="cofactor">
    <cofactor evidence="15">
        <name>Mg(2+)</name>
        <dbReference type="ChEBI" id="CHEBI:18420"/>
    </cofactor>
    <text evidence="15">Binds 2 magnesium ions per subunit.</text>
</comment>
<keyword evidence="5 15" id="KW-0808">Transferase</keyword>
<dbReference type="GO" id="GO:0003684">
    <property type="term" value="F:damaged DNA binding"/>
    <property type="evidence" value="ECO:0007669"/>
    <property type="project" value="InterPro"/>
</dbReference>
<feature type="region of interest" description="Disordered" evidence="16">
    <location>
        <begin position="1"/>
        <end position="53"/>
    </location>
</feature>
<dbReference type="PROSITE" id="PS50173">
    <property type="entry name" value="UMUC"/>
    <property type="match status" value="1"/>
</dbReference>
<dbReference type="InterPro" id="IPR024728">
    <property type="entry name" value="PolY_HhH_motif"/>
</dbReference>
<dbReference type="FunFam" id="3.40.1170.60:FF:000001">
    <property type="entry name" value="DNA polymerase IV"/>
    <property type="match status" value="1"/>
</dbReference>
<dbReference type="PANTHER" id="PTHR11076">
    <property type="entry name" value="DNA REPAIR POLYMERASE UMUC / TRANSFERASE FAMILY MEMBER"/>
    <property type="match status" value="1"/>
</dbReference>
<dbReference type="InterPro" id="IPR043128">
    <property type="entry name" value="Rev_trsase/Diguanyl_cyclase"/>
</dbReference>